<comment type="caution">
    <text evidence="1">The sequence shown here is derived from an EMBL/GenBank/DDBJ whole genome shotgun (WGS) entry which is preliminary data.</text>
</comment>
<evidence type="ECO:0000313" key="1">
    <source>
        <dbReference type="EMBL" id="KPI39923.1"/>
    </source>
</evidence>
<dbReference type="Pfam" id="PF11951">
    <property type="entry name" value="Fungal_trans_2"/>
    <property type="match status" value="1"/>
</dbReference>
<proteinExistence type="predicted"/>
<protein>
    <submittedName>
        <fullName evidence="1">Uncharacterized protein</fullName>
    </submittedName>
</protein>
<sequence length="429" mass="47472">MYIRDRRPGRRPIARQFQSGAALEVFEVSTPRKKSKQDVRAGGVSSSGTPPVAPDLLAQFQDLFDGIPFEHNPEDLRNFLALYDLYVIGPTFAPSFRSAFQRAFFSGPDLVRDTYPAVQAVMRVARQLAPKPQLGDGVVRSASAMETLRTTIVKDAGEAFSIVALGQCLAAFDLMTSASGVDLILQYSLSSALPFYDNLSTDPYTDPVLITSIFWNTILSLIKGKMPVIRYQAHKPCVVDRIAGICTPLLPILHDLCRANVKARSGTLHDEGKARLKAIEYELTRWTPPCIQLESSYTADEAVIMKGQAVLYRSAALLVLHRIDHPFSQHDGVARALADTILVDFKSHSQLLNNDGSLQHVSFPLLMAALELEDFPHSLWETQGLLNATQACKEQLHAFIAYIWTERRSGSARFLSDIVENGPDFVITP</sequence>
<dbReference type="VEuPathDB" id="FungiDB:AB675_11308"/>
<name>A0A0N1P0F2_9EURO</name>
<evidence type="ECO:0000313" key="2">
    <source>
        <dbReference type="Proteomes" id="UP000038010"/>
    </source>
</evidence>
<reference evidence="1 2" key="1">
    <citation type="submission" date="2015-06" db="EMBL/GenBank/DDBJ databases">
        <title>Draft genome of the ant-associated black yeast Phialophora attae CBS 131958.</title>
        <authorList>
            <person name="Moreno L.F."/>
            <person name="Stielow B.J."/>
            <person name="de Hoog S."/>
            <person name="Vicente V.A."/>
            <person name="Weiss V.A."/>
            <person name="de Vries M."/>
            <person name="Cruz L.M."/>
            <person name="Souza E.M."/>
        </authorList>
    </citation>
    <scope>NUCLEOTIDE SEQUENCE [LARGE SCALE GENOMIC DNA]</scope>
    <source>
        <strain evidence="1 2">CBS 131958</strain>
    </source>
</reference>
<organism evidence="1 2">
    <name type="scientific">Cyphellophora attinorum</name>
    <dbReference type="NCBI Taxonomy" id="1664694"/>
    <lineage>
        <taxon>Eukaryota</taxon>
        <taxon>Fungi</taxon>
        <taxon>Dikarya</taxon>
        <taxon>Ascomycota</taxon>
        <taxon>Pezizomycotina</taxon>
        <taxon>Eurotiomycetes</taxon>
        <taxon>Chaetothyriomycetidae</taxon>
        <taxon>Chaetothyriales</taxon>
        <taxon>Cyphellophoraceae</taxon>
        <taxon>Cyphellophora</taxon>
    </lineage>
</organism>
<dbReference type="OrthoDB" id="4137815at2759"/>
<dbReference type="InterPro" id="IPR021858">
    <property type="entry name" value="Fun_TF"/>
</dbReference>
<keyword evidence="2" id="KW-1185">Reference proteome</keyword>
<dbReference type="GeneID" id="28732021"/>
<dbReference type="RefSeq" id="XP_017999886.1">
    <property type="nucleotide sequence ID" value="XM_018140141.1"/>
</dbReference>
<gene>
    <name evidence="1" type="ORF">AB675_11308</name>
</gene>
<dbReference type="EMBL" id="LFJN01000013">
    <property type="protein sequence ID" value="KPI39923.1"/>
    <property type="molecule type" value="Genomic_DNA"/>
</dbReference>
<dbReference type="Proteomes" id="UP000038010">
    <property type="component" value="Unassembled WGS sequence"/>
</dbReference>
<dbReference type="AlphaFoldDB" id="A0A0N1P0F2"/>
<accession>A0A0N1P0F2</accession>